<evidence type="ECO:0000313" key="2">
    <source>
        <dbReference type="Proteomes" id="UP001165064"/>
    </source>
</evidence>
<reference evidence="1" key="1">
    <citation type="submission" date="2023-04" db="EMBL/GenBank/DDBJ databases">
        <title>Ambrosiozyma monospora NBRC 10751.</title>
        <authorList>
            <person name="Ichikawa N."/>
            <person name="Sato H."/>
            <person name="Tonouchi N."/>
        </authorList>
    </citation>
    <scope>NUCLEOTIDE SEQUENCE</scope>
    <source>
        <strain evidence="1">NBRC 10751</strain>
    </source>
</reference>
<gene>
    <name evidence="1" type="ORF">Amon02_000080700</name>
</gene>
<organism evidence="1 2">
    <name type="scientific">Ambrosiozyma monospora</name>
    <name type="common">Yeast</name>
    <name type="synonym">Endomycopsis monosporus</name>
    <dbReference type="NCBI Taxonomy" id="43982"/>
    <lineage>
        <taxon>Eukaryota</taxon>
        <taxon>Fungi</taxon>
        <taxon>Dikarya</taxon>
        <taxon>Ascomycota</taxon>
        <taxon>Saccharomycotina</taxon>
        <taxon>Pichiomycetes</taxon>
        <taxon>Pichiales</taxon>
        <taxon>Pichiaceae</taxon>
        <taxon>Ambrosiozyma</taxon>
    </lineage>
</organism>
<dbReference type="EMBL" id="BSXS01000324">
    <property type="protein sequence ID" value="GME72005.1"/>
    <property type="molecule type" value="Genomic_DNA"/>
</dbReference>
<name>A0ACB5SUF7_AMBMO</name>
<evidence type="ECO:0000313" key="1">
    <source>
        <dbReference type="EMBL" id="GME72005.1"/>
    </source>
</evidence>
<comment type="caution">
    <text evidence="1">The sequence shown here is derived from an EMBL/GenBank/DDBJ whole genome shotgun (WGS) entry which is preliminary data.</text>
</comment>
<proteinExistence type="predicted"/>
<accession>A0ACB5SUF7</accession>
<dbReference type="Proteomes" id="UP001165064">
    <property type="component" value="Unassembled WGS sequence"/>
</dbReference>
<sequence length="450" mass="51584">MTDINVFDLRGDNSGLINEGAQDVADFMIIGTGKSSRHLQKAANELTYFVKHELNQVPSAEGLVSTGQLAKFQRRLLKKGKKAPNYAKFDYGSPANTWVMMDCKTDDIYVHFLTAERREDLNLEGLWATDKEKYKKKQRHEENDDIFAGVRYLHTARRPITTLEMIKQLKQMSTNATKQFDPTILTRENYIGAFEEMKKLHLSDPDSYPLKIFEDHFKAMQANGLPLTTDDIISYISLCVQSPEFSADINSPFPLSMLNKRYGFVVHLLNVYAPHLTTKDVEKLLPVLTVIGSQIDDSRFVTLDKLSDPQYKVPTTEDGRFYHFFISDKLHNLTNLTNIIHYKGKNNTEAHSQLELLLFTIFINGDDTQAMRAILDAAFERMDFELVKATIPLIAARADVQFHYTFLTTYMPILVKSEGFKMGEYQKWVDQMLEKLDSGAIIEIQHLLEL</sequence>
<keyword evidence="2" id="KW-1185">Reference proteome</keyword>
<protein>
    <submittedName>
        <fullName evidence="1">Unnamed protein product</fullName>
    </submittedName>
</protein>